<dbReference type="InterPro" id="IPR001584">
    <property type="entry name" value="Integrase_cat-core"/>
</dbReference>
<evidence type="ECO:0000313" key="2">
    <source>
        <dbReference type="EMBL" id="ASO05430.1"/>
    </source>
</evidence>
<evidence type="ECO:0000313" key="3">
    <source>
        <dbReference type="EMBL" id="ASO05858.1"/>
    </source>
</evidence>
<sequence length="287" mass="33438">MKDHRLEFHVGKMCKVFKVSKSGFYRSQRMLPCDRDNENRMLLFQIGRIHQKSKATYGSPRITDELRAQGFDVSRPRVARLMKQKGIRAVHAKKFVVTTDSKHKYPVAENKLDRNFSAQAKARAWVSDITYIKTGRGWLYLTIIIDLFDRKVIGWSLSSDLSAANTCMAAWRMAVKNRPLSGKLIFHSDRGVQYACNAFRNLLGSYEGVQQSMSRKGNCWDNAVAESFFKSIKVELIYRTRYKRKEQAAISVFEWIETWYNRNRRHSALGNRTILEFEQIMQFKNVA</sequence>
<dbReference type="KEGG" id="aalg:AREALGSMS7_01969"/>
<reference evidence="3 5" key="1">
    <citation type="submission" date="2017-07" db="EMBL/GenBank/DDBJ databases">
        <title>Genome Sequence of Arenibacter algicola Strain SMS7 Isolated from a culture of the Diatom Skeletonema marinoi.</title>
        <authorList>
            <person name="Topel M."/>
            <person name="Pinder M.I.M."/>
            <person name="Johansson O.N."/>
            <person name="Kourtchenko O."/>
            <person name="Godhe A."/>
            <person name="Clarke A.K."/>
        </authorList>
    </citation>
    <scope>NUCLEOTIDE SEQUENCE [LARGE SCALE GENOMIC DNA]</scope>
    <source>
        <strain evidence="3 5">SMS7</strain>
    </source>
</reference>
<accession>A0A221UXF8</accession>
<feature type="domain" description="Integrase catalytic" evidence="1">
    <location>
        <begin position="117"/>
        <end position="281"/>
    </location>
</feature>
<dbReference type="GO" id="GO:0003676">
    <property type="term" value="F:nucleic acid binding"/>
    <property type="evidence" value="ECO:0007669"/>
    <property type="project" value="InterPro"/>
</dbReference>
<dbReference type="EMBL" id="CP022515">
    <property type="protein sequence ID" value="ASO05430.1"/>
    <property type="molecule type" value="Genomic_DNA"/>
</dbReference>
<dbReference type="PANTHER" id="PTHR46889">
    <property type="entry name" value="TRANSPOSASE INSF FOR INSERTION SEQUENCE IS3B-RELATED"/>
    <property type="match status" value="1"/>
</dbReference>
<dbReference type="GO" id="GO:0015074">
    <property type="term" value="P:DNA integration"/>
    <property type="evidence" value="ECO:0007669"/>
    <property type="project" value="InterPro"/>
</dbReference>
<dbReference type="InterPro" id="IPR012337">
    <property type="entry name" value="RNaseH-like_sf"/>
</dbReference>
<dbReference type="AlphaFoldDB" id="A0A221UXF8"/>
<dbReference type="InterPro" id="IPR048020">
    <property type="entry name" value="Transpos_IS3"/>
</dbReference>
<dbReference type="STRING" id="616991.GCA_000733925_01426"/>
<name>A0A221UXF8_9FLAO</name>
<dbReference type="Pfam" id="PF13333">
    <property type="entry name" value="rve_2"/>
    <property type="match status" value="1"/>
</dbReference>
<dbReference type="PANTHER" id="PTHR46889:SF4">
    <property type="entry name" value="TRANSPOSASE INSO FOR INSERTION SEQUENCE ELEMENT IS911B-RELATED"/>
    <property type="match status" value="1"/>
</dbReference>
<dbReference type="Pfam" id="PF00665">
    <property type="entry name" value="rve"/>
    <property type="match status" value="1"/>
</dbReference>
<dbReference type="Pfam" id="PF13276">
    <property type="entry name" value="HTH_21"/>
    <property type="match status" value="1"/>
</dbReference>
<dbReference type="SUPFAM" id="SSF53098">
    <property type="entry name" value="Ribonuclease H-like"/>
    <property type="match status" value="1"/>
</dbReference>
<dbReference type="EMBL" id="CP022515">
    <property type="protein sequence ID" value="ASO05858.1"/>
    <property type="molecule type" value="Genomic_DNA"/>
</dbReference>
<organism evidence="3 5">
    <name type="scientific">Arenibacter algicola</name>
    <dbReference type="NCBI Taxonomy" id="616991"/>
    <lineage>
        <taxon>Bacteria</taxon>
        <taxon>Pseudomonadati</taxon>
        <taxon>Bacteroidota</taxon>
        <taxon>Flavobacteriia</taxon>
        <taxon>Flavobacteriales</taxon>
        <taxon>Flavobacteriaceae</taxon>
        <taxon>Arenibacter</taxon>
    </lineage>
</organism>
<protein>
    <submittedName>
        <fullName evidence="3">IS2 transposase TnpB</fullName>
    </submittedName>
</protein>
<dbReference type="EMBL" id="CP022515">
    <property type="protein sequence ID" value="ASO07113.1"/>
    <property type="molecule type" value="Genomic_DNA"/>
</dbReference>
<dbReference type="eggNOG" id="COG2801">
    <property type="taxonomic scope" value="Bacteria"/>
</dbReference>
<dbReference type="InterPro" id="IPR036397">
    <property type="entry name" value="RNaseH_sf"/>
</dbReference>
<dbReference type="PROSITE" id="PS50994">
    <property type="entry name" value="INTEGRASE"/>
    <property type="match status" value="1"/>
</dbReference>
<evidence type="ECO:0000313" key="4">
    <source>
        <dbReference type="EMBL" id="ASO07113.1"/>
    </source>
</evidence>
<gene>
    <name evidence="2" type="ORF">AREALGSMS7_01969</name>
    <name evidence="3" type="ORF">AREALGSMS7_02410</name>
    <name evidence="4" type="ORF">AREALGSMS7_03698</name>
</gene>
<proteinExistence type="predicted"/>
<evidence type="ECO:0000259" key="1">
    <source>
        <dbReference type="PROSITE" id="PS50994"/>
    </source>
</evidence>
<dbReference type="NCBIfam" id="NF033516">
    <property type="entry name" value="transpos_IS3"/>
    <property type="match status" value="1"/>
</dbReference>
<dbReference type="InterPro" id="IPR050900">
    <property type="entry name" value="Transposase_IS3/IS150/IS904"/>
</dbReference>
<dbReference type="Proteomes" id="UP000204551">
    <property type="component" value="Chromosome"/>
</dbReference>
<dbReference type="KEGG" id="aalg:AREALGSMS7_02410"/>
<dbReference type="InterPro" id="IPR025948">
    <property type="entry name" value="HTH-like_dom"/>
</dbReference>
<dbReference type="KEGG" id="aalg:AREALGSMS7_03698"/>
<dbReference type="Gene3D" id="3.30.420.10">
    <property type="entry name" value="Ribonuclease H-like superfamily/Ribonuclease H"/>
    <property type="match status" value="1"/>
</dbReference>
<evidence type="ECO:0000313" key="5">
    <source>
        <dbReference type="Proteomes" id="UP000204551"/>
    </source>
</evidence>